<dbReference type="Gene3D" id="3.40.50.1220">
    <property type="entry name" value="TPP-binding domain"/>
    <property type="match status" value="1"/>
</dbReference>
<evidence type="ECO:0000256" key="5">
    <source>
        <dbReference type="ARBA" id="ARBA00014581"/>
    </source>
</evidence>
<proteinExistence type="inferred from homology"/>
<feature type="transmembrane region" description="Helical" evidence="16">
    <location>
        <begin position="57"/>
        <end position="76"/>
    </location>
</feature>
<evidence type="ECO:0000256" key="3">
    <source>
        <dbReference type="ARBA" id="ARBA00007919"/>
    </source>
</evidence>
<dbReference type="PANTHER" id="PTHR44758">
    <property type="entry name" value="NAD(P) TRANSHYDROGENASE SUBUNIT BETA"/>
    <property type="match status" value="1"/>
</dbReference>
<comment type="caution">
    <text evidence="18">The sequence shown here is derived from an EMBL/GenBank/DDBJ whole genome shotgun (WGS) entry which is preliminary data.</text>
</comment>
<dbReference type="SUPFAM" id="SSF52467">
    <property type="entry name" value="DHS-like NAD/FAD-binding domain"/>
    <property type="match status" value="1"/>
</dbReference>
<dbReference type="EMBL" id="JARXVC010000006">
    <property type="protein sequence ID" value="MDH6281521.1"/>
    <property type="molecule type" value="Genomic_DNA"/>
</dbReference>
<evidence type="ECO:0000256" key="16">
    <source>
        <dbReference type="SAM" id="Phobius"/>
    </source>
</evidence>
<feature type="transmembrane region" description="Helical" evidence="16">
    <location>
        <begin position="32"/>
        <end position="51"/>
    </location>
</feature>
<evidence type="ECO:0000259" key="17">
    <source>
        <dbReference type="Pfam" id="PF02233"/>
    </source>
</evidence>
<dbReference type="InterPro" id="IPR034300">
    <property type="entry name" value="PNTB-like"/>
</dbReference>
<feature type="transmembrane region" description="Helical" evidence="16">
    <location>
        <begin position="83"/>
        <end position="103"/>
    </location>
</feature>
<sequence>MSYLVTILYIVAFAMFIYGLMGLTGPKTAVRGNYIAAVGMVVAVVAVLIDIRDTDNWGLIVGGLAVGIILGVPPALRTKMTAMPQLVALFNGVGGGTVALIAWAEFLNSDGFTTVERVPSAPFIVGSLFAAIIGSVSFWGSLVAFAKLQELLNKGFEKKVVASAKLFQLANMILALVSVGLAVYIGLGADGDPQSPWLIVGLLVAAGVMGLFVVLPIGGADMPVVISLLNALTGLSAAAAGLALNNQAMIVAGMIVGASGSILTNLMAKAMNRSIPAIIFGSFGGGDAGGAGASAAGGTVKATSASDAAIQMAYANQVIVVPGYGLAVAQAQHAVKEMAAMLEDKGVEVKYAIHPVAGRMPGHMNVLLAEADVAYDAMKEMDDINGEFSRTDVTVVIGANDVTNPAAREDSSSPIYGMPILNVDQSKSVIVLKRSMNSGYAGIDNPLFTADQTSMLFGDAKKMVSEVTEELKAL</sequence>
<feature type="transmembrane region" description="Helical" evidence="16">
    <location>
        <begin position="166"/>
        <end position="185"/>
    </location>
</feature>
<evidence type="ECO:0000313" key="19">
    <source>
        <dbReference type="Proteomes" id="UP001160334"/>
    </source>
</evidence>
<keyword evidence="13 15" id="KW-0472">Membrane</keyword>
<evidence type="ECO:0000256" key="15">
    <source>
        <dbReference type="PIRNR" id="PIRNR000204"/>
    </source>
</evidence>
<dbReference type="PANTHER" id="PTHR44758:SF1">
    <property type="entry name" value="NAD(P) TRANSHYDROGENASE SUBUNIT BETA"/>
    <property type="match status" value="1"/>
</dbReference>
<comment type="subcellular location">
    <subcellularLocation>
        <location evidence="2">Cell inner membrane</location>
        <topology evidence="2">Multi-pass membrane protein</topology>
    </subcellularLocation>
</comment>
<feature type="transmembrane region" description="Helical" evidence="16">
    <location>
        <begin position="123"/>
        <end position="145"/>
    </location>
</feature>
<keyword evidence="18" id="KW-0560">Oxidoreductase</keyword>
<dbReference type="InterPro" id="IPR012136">
    <property type="entry name" value="NADH_DH_b"/>
</dbReference>
<dbReference type="InterPro" id="IPR029035">
    <property type="entry name" value="DHS-like_NAD/FAD-binding_dom"/>
</dbReference>
<organism evidence="18 19">
    <name type="scientific">Prescottella agglutinans</name>
    <dbReference type="NCBI Taxonomy" id="1644129"/>
    <lineage>
        <taxon>Bacteria</taxon>
        <taxon>Bacillati</taxon>
        <taxon>Actinomycetota</taxon>
        <taxon>Actinomycetes</taxon>
        <taxon>Mycobacteriales</taxon>
        <taxon>Nocardiaceae</taxon>
        <taxon>Prescottella</taxon>
    </lineage>
</organism>
<dbReference type="Pfam" id="PF02233">
    <property type="entry name" value="PNTB"/>
    <property type="match status" value="1"/>
</dbReference>
<feature type="transmembrane region" description="Helical" evidence="16">
    <location>
        <begin position="197"/>
        <end position="217"/>
    </location>
</feature>
<keyword evidence="11 16" id="KW-1133">Transmembrane helix</keyword>
<comment type="catalytic activity">
    <reaction evidence="14 15">
        <text>NAD(+) + NADPH + H(+)(in) = NADH + NADP(+) + H(+)(out)</text>
        <dbReference type="Rhea" id="RHEA:47992"/>
        <dbReference type="ChEBI" id="CHEBI:15378"/>
        <dbReference type="ChEBI" id="CHEBI:57540"/>
        <dbReference type="ChEBI" id="CHEBI:57783"/>
        <dbReference type="ChEBI" id="CHEBI:57945"/>
        <dbReference type="ChEBI" id="CHEBI:58349"/>
        <dbReference type="EC" id="7.1.1.1"/>
    </reaction>
</comment>
<protein>
    <recommendedName>
        <fullName evidence="5 15">NAD(P) transhydrogenase subunit beta</fullName>
        <ecNumber evidence="4 15">7.1.1.1</ecNumber>
    </recommendedName>
    <alternativeName>
        <fullName evidence="15">Nicotinamide nucleotide transhydrogenase subunit beta</fullName>
    </alternativeName>
</protein>
<feature type="transmembrane region" description="Helical" evidence="16">
    <location>
        <begin position="224"/>
        <end position="244"/>
    </location>
</feature>
<keyword evidence="10 15" id="KW-1278">Translocase</keyword>
<evidence type="ECO:0000256" key="4">
    <source>
        <dbReference type="ARBA" id="ARBA00012943"/>
    </source>
</evidence>
<evidence type="ECO:0000256" key="12">
    <source>
        <dbReference type="ARBA" id="ARBA00023027"/>
    </source>
</evidence>
<evidence type="ECO:0000256" key="13">
    <source>
        <dbReference type="ARBA" id="ARBA00023136"/>
    </source>
</evidence>
<keyword evidence="8 16" id="KW-0812">Transmembrane</keyword>
<dbReference type="PIRSF" id="PIRSF000204">
    <property type="entry name" value="PNTB"/>
    <property type="match status" value="1"/>
</dbReference>
<evidence type="ECO:0000256" key="6">
    <source>
        <dbReference type="ARBA" id="ARBA00022475"/>
    </source>
</evidence>
<feature type="transmembrane region" description="Helical" evidence="16">
    <location>
        <begin position="250"/>
        <end position="268"/>
    </location>
</feature>
<feature type="transmembrane region" description="Helical" evidence="16">
    <location>
        <begin position="6"/>
        <end position="25"/>
    </location>
</feature>
<evidence type="ECO:0000256" key="8">
    <source>
        <dbReference type="ARBA" id="ARBA00022692"/>
    </source>
</evidence>
<keyword evidence="6 15" id="KW-1003">Cell membrane</keyword>
<evidence type="ECO:0000256" key="9">
    <source>
        <dbReference type="ARBA" id="ARBA00022857"/>
    </source>
</evidence>
<dbReference type="Proteomes" id="UP001160334">
    <property type="component" value="Unassembled WGS sequence"/>
</dbReference>
<keyword evidence="19" id="KW-1185">Reference proteome</keyword>
<feature type="domain" description="NADP transhydrogenase beta-like" evidence="17">
    <location>
        <begin position="6"/>
        <end position="469"/>
    </location>
</feature>
<keyword evidence="7 15" id="KW-0997">Cell inner membrane</keyword>
<accession>A0ABT6MB47</accession>
<dbReference type="RefSeq" id="WP_280760852.1">
    <property type="nucleotide sequence ID" value="NZ_JARXVC010000006.1"/>
</dbReference>
<comment type="function">
    <text evidence="1 15">The transhydrogenation between NADH and NADP is coupled to respiration and ATP hydrolysis and functions as a proton pump across the membrane.</text>
</comment>
<dbReference type="GO" id="GO:0016491">
    <property type="term" value="F:oxidoreductase activity"/>
    <property type="evidence" value="ECO:0007669"/>
    <property type="project" value="UniProtKB-KW"/>
</dbReference>
<evidence type="ECO:0000256" key="2">
    <source>
        <dbReference type="ARBA" id="ARBA00004429"/>
    </source>
</evidence>
<evidence type="ECO:0000313" key="18">
    <source>
        <dbReference type="EMBL" id="MDH6281521.1"/>
    </source>
</evidence>
<dbReference type="EC" id="7.1.1.1" evidence="4 15"/>
<keyword evidence="12 15" id="KW-0520">NAD</keyword>
<evidence type="ECO:0000256" key="1">
    <source>
        <dbReference type="ARBA" id="ARBA00003943"/>
    </source>
</evidence>
<name>A0ABT6MB47_9NOCA</name>
<gene>
    <name evidence="18" type="ORF">M2280_002742</name>
</gene>
<reference evidence="18 19" key="1">
    <citation type="submission" date="2023-04" db="EMBL/GenBank/DDBJ databases">
        <title>Forest soil microbial communities from Buena Vista Peninsula, Colon Province, Panama.</title>
        <authorList>
            <person name="Bouskill N."/>
        </authorList>
    </citation>
    <scope>NUCLEOTIDE SEQUENCE [LARGE SCALE GENOMIC DNA]</scope>
    <source>
        <strain evidence="18 19">CFH S0262</strain>
    </source>
</reference>
<evidence type="ECO:0000256" key="11">
    <source>
        <dbReference type="ARBA" id="ARBA00022989"/>
    </source>
</evidence>
<keyword evidence="9 15" id="KW-0521">NADP</keyword>
<comment type="similarity">
    <text evidence="3 15">Belongs to the PNT beta subunit family.</text>
</comment>
<evidence type="ECO:0000256" key="14">
    <source>
        <dbReference type="ARBA" id="ARBA00048202"/>
    </source>
</evidence>
<evidence type="ECO:0000256" key="10">
    <source>
        <dbReference type="ARBA" id="ARBA00022967"/>
    </source>
</evidence>
<evidence type="ECO:0000256" key="7">
    <source>
        <dbReference type="ARBA" id="ARBA00022519"/>
    </source>
</evidence>